<feature type="compositionally biased region" description="Low complexity" evidence="11">
    <location>
        <begin position="115"/>
        <end position="152"/>
    </location>
</feature>
<feature type="region of interest" description="Disordered" evidence="11">
    <location>
        <begin position="235"/>
        <end position="255"/>
    </location>
</feature>
<keyword evidence="5 9" id="KW-0507">mRNA processing</keyword>
<feature type="compositionally biased region" description="Low complexity" evidence="11">
    <location>
        <begin position="163"/>
        <end position="172"/>
    </location>
</feature>
<evidence type="ECO:0000256" key="10">
    <source>
        <dbReference type="SAM" id="Coils"/>
    </source>
</evidence>
<feature type="coiled-coil region" evidence="10">
    <location>
        <begin position="270"/>
        <end position="297"/>
    </location>
</feature>
<evidence type="ECO:0000256" key="5">
    <source>
        <dbReference type="ARBA" id="ARBA00022664"/>
    </source>
</evidence>
<dbReference type="GO" id="GO:0000974">
    <property type="term" value="C:Prp19 complex"/>
    <property type="evidence" value="ECO:0007669"/>
    <property type="project" value="TreeGrafter"/>
</dbReference>
<evidence type="ECO:0000256" key="7">
    <source>
        <dbReference type="ARBA" id="ARBA00023187"/>
    </source>
</evidence>
<dbReference type="Pfam" id="PF08231">
    <property type="entry name" value="SYF2"/>
    <property type="match status" value="1"/>
</dbReference>
<dbReference type="EMBL" id="QWIP01000236">
    <property type="protein sequence ID" value="RMY68430.1"/>
    <property type="molecule type" value="Genomic_DNA"/>
</dbReference>
<evidence type="ECO:0000313" key="12">
    <source>
        <dbReference type="EMBL" id="RMY68430.1"/>
    </source>
</evidence>
<accession>A0A3M7DWA0</accession>
<proteinExistence type="inferred from homology"/>
<evidence type="ECO:0000256" key="9">
    <source>
        <dbReference type="RuleBase" id="RU367148"/>
    </source>
</evidence>
<dbReference type="VEuPathDB" id="FungiDB:BTJ68_08485"/>
<keyword evidence="10" id="KW-0175">Coiled coil</keyword>
<dbReference type="InterPro" id="IPR013260">
    <property type="entry name" value="mRNA_splic_SYF2"/>
</dbReference>
<comment type="caution">
    <text evidence="12">The sequence shown here is derived from an EMBL/GenBank/DDBJ whole genome shotgun (WGS) entry which is preliminary data.</text>
</comment>
<evidence type="ECO:0000256" key="3">
    <source>
        <dbReference type="ARBA" id="ARBA00010028"/>
    </source>
</evidence>
<evidence type="ECO:0000256" key="6">
    <source>
        <dbReference type="ARBA" id="ARBA00022728"/>
    </source>
</evidence>
<gene>
    <name evidence="12" type="ORF">D0863_07130</name>
</gene>
<keyword evidence="7 9" id="KW-0508">mRNA splicing</keyword>
<evidence type="ECO:0000256" key="2">
    <source>
        <dbReference type="ARBA" id="ARBA00004123"/>
    </source>
</evidence>
<dbReference type="GO" id="GO:0000398">
    <property type="term" value="P:mRNA splicing, via spliceosome"/>
    <property type="evidence" value="ECO:0007669"/>
    <property type="project" value="UniProtKB-UniRule"/>
</dbReference>
<comment type="subcellular location">
    <subcellularLocation>
        <location evidence="2 9">Nucleus</location>
    </subcellularLocation>
</comment>
<evidence type="ECO:0000256" key="8">
    <source>
        <dbReference type="ARBA" id="ARBA00023242"/>
    </source>
</evidence>
<sequence length="408" mass="45265">MVTLGQRCWTLLASTGTARWNSGAPAIAAAIAASGRNKWQGSNPRYVRNLVRMLNPIWTFVTALVQLSHSISHLSRNHTPKASCTMPTALKRKGSPGLTEGTDPSKRRFAEEEVAPQTSATTTTAPSASETAPPTDSSTATTPAAQTSETAAAPPPSNDRAARFAALRARNQASRKENLKETKSEASRAATDPSALHSLNRKRDIASHKLLKAETESRGEDFERKRAWDWTAEESERWDAKMAEKQRKRDQAGFSDYSAEAGKIYERQVGQNLEEKAEGFGERKEAYEREKAEALDRAVRSGGLEIVETPSGELIAVDKDGTFYSTADGTQHVQNRPSKDAVDRLVADIKKAEEVRLKKRKDRGKDDESERDITYINEKNKQFNMKLARFYNKYTADIRDSFERGTAI</sequence>
<reference evidence="12 13" key="1">
    <citation type="journal article" date="2018" name="BMC Genomics">
        <title>Genomic evidence for intraspecific hybridization in a clonal and extremely halotolerant yeast.</title>
        <authorList>
            <person name="Gostincar C."/>
            <person name="Stajich J.E."/>
            <person name="Zupancic J."/>
            <person name="Zalar P."/>
            <person name="Gunde-Cimerman N."/>
        </authorList>
    </citation>
    <scope>NUCLEOTIDE SEQUENCE [LARGE SCALE GENOMIC DNA]</scope>
    <source>
        <strain evidence="12 13">EXF-2682</strain>
    </source>
</reference>
<feature type="compositionally biased region" description="Basic and acidic residues" evidence="11">
    <location>
        <begin position="174"/>
        <end position="186"/>
    </location>
</feature>
<evidence type="ECO:0000256" key="1">
    <source>
        <dbReference type="ARBA" id="ARBA00003777"/>
    </source>
</evidence>
<evidence type="ECO:0000313" key="13">
    <source>
        <dbReference type="Proteomes" id="UP000269276"/>
    </source>
</evidence>
<dbReference type="GO" id="GO:0071014">
    <property type="term" value="C:post-mRNA release spliceosomal complex"/>
    <property type="evidence" value="ECO:0007669"/>
    <property type="project" value="TreeGrafter"/>
</dbReference>
<feature type="compositionally biased region" description="Basic and acidic residues" evidence="11">
    <location>
        <begin position="235"/>
        <end position="251"/>
    </location>
</feature>
<comment type="function">
    <text evidence="1 9">Involved in pre-mRNA splicing.</text>
</comment>
<dbReference type="OrthoDB" id="199717at2759"/>
<dbReference type="Proteomes" id="UP000269276">
    <property type="component" value="Unassembled WGS sequence"/>
</dbReference>
<keyword evidence="8 9" id="KW-0539">Nucleus</keyword>
<dbReference type="PANTHER" id="PTHR13264:SF5">
    <property type="entry name" value="PRE-MRNA-SPLICING FACTOR SYF2"/>
    <property type="match status" value="1"/>
</dbReference>
<feature type="region of interest" description="Disordered" evidence="11">
    <location>
        <begin position="73"/>
        <end position="201"/>
    </location>
</feature>
<evidence type="ECO:0000256" key="4">
    <source>
        <dbReference type="ARBA" id="ARBA00014745"/>
    </source>
</evidence>
<name>A0A3M7DWA0_HORWE</name>
<evidence type="ECO:0000256" key="11">
    <source>
        <dbReference type="SAM" id="MobiDB-lite"/>
    </source>
</evidence>
<dbReference type="PANTHER" id="PTHR13264">
    <property type="entry name" value="GCIP-INTERACTING PROTEIN P29"/>
    <property type="match status" value="1"/>
</dbReference>
<dbReference type="GO" id="GO:0071013">
    <property type="term" value="C:catalytic step 2 spliceosome"/>
    <property type="evidence" value="ECO:0007669"/>
    <property type="project" value="TreeGrafter"/>
</dbReference>
<comment type="similarity">
    <text evidence="3 9">Belongs to the SYF2 family.</text>
</comment>
<protein>
    <recommendedName>
        <fullName evidence="4 9">Pre-mRNA-splicing factor SYF2</fullName>
    </recommendedName>
</protein>
<dbReference type="AlphaFoldDB" id="A0A3M7DWA0"/>
<keyword evidence="6 9" id="KW-0747">Spliceosome</keyword>
<organism evidence="12 13">
    <name type="scientific">Hortaea werneckii</name>
    <name type="common">Black yeast</name>
    <name type="synonym">Cladosporium werneckii</name>
    <dbReference type="NCBI Taxonomy" id="91943"/>
    <lineage>
        <taxon>Eukaryota</taxon>
        <taxon>Fungi</taxon>
        <taxon>Dikarya</taxon>
        <taxon>Ascomycota</taxon>
        <taxon>Pezizomycotina</taxon>
        <taxon>Dothideomycetes</taxon>
        <taxon>Dothideomycetidae</taxon>
        <taxon>Mycosphaerellales</taxon>
        <taxon>Teratosphaeriaceae</taxon>
        <taxon>Hortaea</taxon>
    </lineage>
</organism>
<comment type="subunit">
    <text evidence="9">May be part of a spliceosome complex.</text>
</comment>